<keyword evidence="4" id="KW-0482">Metalloprotease</keyword>
<dbReference type="Pfam" id="PF19289">
    <property type="entry name" value="PmbA_TldD_3rd"/>
    <property type="match status" value="1"/>
</dbReference>
<dbReference type="Gene3D" id="3.30.2290.10">
    <property type="entry name" value="PmbA/TldD superfamily"/>
    <property type="match status" value="1"/>
</dbReference>
<evidence type="ECO:0000256" key="2">
    <source>
        <dbReference type="ARBA" id="ARBA00022670"/>
    </source>
</evidence>
<dbReference type="SUPFAM" id="SSF111283">
    <property type="entry name" value="Putative modulator of DNA gyrase, PmbA/TldD"/>
    <property type="match status" value="1"/>
</dbReference>
<dbReference type="InterPro" id="IPR045569">
    <property type="entry name" value="Metalloprtase-TldD/E_C"/>
</dbReference>
<dbReference type="GO" id="GO:0008237">
    <property type="term" value="F:metallopeptidase activity"/>
    <property type="evidence" value="ECO:0007669"/>
    <property type="project" value="UniProtKB-KW"/>
</dbReference>
<dbReference type="Proteomes" id="UP000016887">
    <property type="component" value="Chromosome"/>
</dbReference>
<dbReference type="PANTHER" id="PTHR30624:SF11">
    <property type="entry name" value="ZINC-DEPENDENT PROTEASE, TLDD_PMBA FAMILY"/>
    <property type="match status" value="1"/>
</dbReference>
<evidence type="ECO:0000259" key="6">
    <source>
        <dbReference type="Pfam" id="PF19289"/>
    </source>
</evidence>
<accession>U3TDV1</accession>
<comment type="similarity">
    <text evidence="1">Belongs to the peptidase U62 family.</text>
</comment>
<dbReference type="Pfam" id="PF01523">
    <property type="entry name" value="PmbA_TldD_1st"/>
    <property type="match status" value="1"/>
</dbReference>
<dbReference type="InterPro" id="IPR045570">
    <property type="entry name" value="Metalloprtase-TldD/E_cen_dom"/>
</dbReference>
<dbReference type="PIRSF" id="PIRSF004919">
    <property type="entry name" value="TldD"/>
    <property type="match status" value="1"/>
</dbReference>
<sequence>MNALSHKGDRYSFSAPDSSLLERIVGKAVEMGASYAEARFHARLGDSALLVNDRIVGGGFNIEEGVAVRVIVDGALGFASTNSIDEESLNRVVEHAVSLARSSARGFRRRVGVSEERLGRAQYSLRVRRDFRDVDLEDKASLVLEYSKSLESRKVGIRAKTFSYSDELEAKVIVTSDGGFIESLIPRISIFYNIAAEHGGMRANKWGHLAGSGGLELVDELGLDSMLKDDIRSLEVNLAEAEPSPKGVMDVVVSPEIVGLALHESIGHPSEADRVLGREAAQAGLSYRMWIKGRIGSELVTVADDPTVPGSYGFYLYDDEAVPARERLLINSGELADLLHSRITAHSLGVQSNGAARAMNYRSEPIVRMSNTYLKPGDMSFEELVEDVKEGVYIKTYMEWNIDEFRLVARYVGLEAYLIKNGRLDRPVRNAVLEIPSESFYSKIDGVGKDLRFYAGICGKGEPPQPLPVWMGGPHVRVRGAKIG</sequence>
<dbReference type="GO" id="GO:0006508">
    <property type="term" value="P:proteolysis"/>
    <property type="evidence" value="ECO:0007669"/>
    <property type="project" value="UniProtKB-KW"/>
</dbReference>
<dbReference type="InterPro" id="IPR002510">
    <property type="entry name" value="Metalloprtase-TldD/E_N"/>
</dbReference>
<feature type="domain" description="Metalloprotease TldD/E central" evidence="7">
    <location>
        <begin position="130"/>
        <end position="221"/>
    </location>
</feature>
<dbReference type="Pfam" id="PF19290">
    <property type="entry name" value="PmbA_TldD_2nd"/>
    <property type="match status" value="1"/>
</dbReference>
<keyword evidence="2" id="KW-0645">Protease</keyword>
<proteinExistence type="inferred from homology"/>
<name>U3TDV1_9CREN</name>
<evidence type="ECO:0000259" key="5">
    <source>
        <dbReference type="Pfam" id="PF01523"/>
    </source>
</evidence>
<dbReference type="InterPro" id="IPR035068">
    <property type="entry name" value="TldD/PmbA_N"/>
</dbReference>
<evidence type="ECO:0000313" key="8">
    <source>
        <dbReference type="EMBL" id="BAN89539.1"/>
    </source>
</evidence>
<dbReference type="InterPro" id="IPR051463">
    <property type="entry name" value="Peptidase_U62_metallo"/>
</dbReference>
<protein>
    <submittedName>
        <fullName evidence="8">Peptidase</fullName>
    </submittedName>
</protein>
<dbReference type="PATRIC" id="fig|1198449.6.peg.73"/>
<dbReference type="InterPro" id="IPR036059">
    <property type="entry name" value="TldD/PmbA_sf"/>
</dbReference>
<dbReference type="KEGG" id="acj:ACAM_0070"/>
<gene>
    <name evidence="8" type="ORF">ACAM_0070</name>
</gene>
<reference evidence="8 9" key="1">
    <citation type="journal article" date="2013" name="Appl. Environ. Microbiol.">
        <title>Variation of the Virus-Related Elements within Syntenic Genomes of the Hyperthermophilic Archaeon Aeropyrum.</title>
        <authorList>
            <person name="Daifuku T."/>
            <person name="Yoshida T."/>
            <person name="Kitamura T."/>
            <person name="Kawaichi S."/>
            <person name="Inoue T."/>
            <person name="Nomura K."/>
            <person name="Yoshida Y."/>
            <person name="Kuno S."/>
            <person name="Sako Y."/>
        </authorList>
    </citation>
    <scope>NUCLEOTIDE SEQUENCE [LARGE SCALE GENOMIC DNA]</scope>
    <source>
        <strain evidence="8 9">SY1</strain>
    </source>
</reference>
<evidence type="ECO:0000259" key="7">
    <source>
        <dbReference type="Pfam" id="PF19290"/>
    </source>
</evidence>
<dbReference type="EMBL" id="AP012489">
    <property type="protein sequence ID" value="BAN89539.1"/>
    <property type="molecule type" value="Genomic_DNA"/>
</dbReference>
<evidence type="ECO:0000256" key="1">
    <source>
        <dbReference type="ARBA" id="ARBA00005836"/>
    </source>
</evidence>
<evidence type="ECO:0000256" key="3">
    <source>
        <dbReference type="ARBA" id="ARBA00022801"/>
    </source>
</evidence>
<organism evidence="8 9">
    <name type="scientific">Aeropyrum camini SY1 = JCM 12091</name>
    <dbReference type="NCBI Taxonomy" id="1198449"/>
    <lineage>
        <taxon>Archaea</taxon>
        <taxon>Thermoproteota</taxon>
        <taxon>Thermoprotei</taxon>
        <taxon>Desulfurococcales</taxon>
        <taxon>Desulfurococcaceae</taxon>
        <taxon>Aeropyrum</taxon>
    </lineage>
</organism>
<dbReference type="GO" id="GO:0005829">
    <property type="term" value="C:cytosol"/>
    <property type="evidence" value="ECO:0007669"/>
    <property type="project" value="TreeGrafter"/>
</dbReference>
<dbReference type="AlphaFoldDB" id="U3TDV1"/>
<dbReference type="STRING" id="1198449.ACAM_0070"/>
<keyword evidence="3" id="KW-0378">Hydrolase</keyword>
<dbReference type="eggNOG" id="arCOG00321">
    <property type="taxonomic scope" value="Archaea"/>
</dbReference>
<evidence type="ECO:0000256" key="4">
    <source>
        <dbReference type="ARBA" id="ARBA00023049"/>
    </source>
</evidence>
<feature type="domain" description="Metalloprotease TldD/E N-terminal" evidence="5">
    <location>
        <begin position="36"/>
        <end position="100"/>
    </location>
</feature>
<feature type="domain" description="Metalloprotease TldD/E C-terminal" evidence="6">
    <location>
        <begin position="247"/>
        <end position="483"/>
    </location>
</feature>
<dbReference type="InterPro" id="IPR025502">
    <property type="entry name" value="TldD"/>
</dbReference>
<dbReference type="PANTHER" id="PTHR30624">
    <property type="entry name" value="UNCHARACTERIZED PROTEIN TLDD AND PMBA"/>
    <property type="match status" value="1"/>
</dbReference>
<evidence type="ECO:0000313" key="9">
    <source>
        <dbReference type="Proteomes" id="UP000016887"/>
    </source>
</evidence>
<keyword evidence="9" id="KW-1185">Reference proteome</keyword>